<dbReference type="Proteomes" id="UP000285523">
    <property type="component" value="Unassembled WGS sequence"/>
</dbReference>
<accession>A0A418V1H0</accession>
<keyword evidence="7" id="KW-1278">Translocase</keyword>
<evidence type="ECO:0000256" key="3">
    <source>
        <dbReference type="ARBA" id="ARBA00022448"/>
    </source>
</evidence>
<sequence length="370" mass="40561">MSNVVLEKVSRSFGSFVAVDGVDLRVNEGEFVTLLGPSGCGKTTTLRMVAGLEQNTGGRISIGDEIVSDATRGLFVPPERRRLGMVFQSYAIWPHMTVFENVAYPLRVRRRSNAEIREQVTRALRLVEMEAFAERPAPALSGGQQQRVAIARALVFEPKVLLLDEPLSNLDAKLRLQMGDEFRAIQKRLGMTSLYVTHDQSEAMALSDRVVVMHGGRIQQIGAPEEIYRRPANPTVAAFFGTPNLLEANVEGCARIDDRRVRLDVVGRGWRGSCEAADEVRPGQVVTVMVRPEDARIAADGAANDQDLRWAGRIAHTVFRGPTRSIVVETEDGPMNVDAPSTGHFAVGDNIVVVAPQRAAWAVEGQRAAR</sequence>
<evidence type="ECO:0000313" key="12">
    <source>
        <dbReference type="Proteomes" id="UP000285523"/>
    </source>
</evidence>
<dbReference type="InterPro" id="IPR027417">
    <property type="entry name" value="P-loop_NTPase"/>
</dbReference>
<comment type="similarity">
    <text evidence="2">Belongs to the ABC transporter superfamily.</text>
</comment>
<dbReference type="InterPro" id="IPR003593">
    <property type="entry name" value="AAA+_ATPase"/>
</dbReference>
<dbReference type="GO" id="GO:0055052">
    <property type="term" value="C:ATP-binding cassette (ABC) transporter complex, substrate-binding subunit-containing"/>
    <property type="evidence" value="ECO:0007669"/>
    <property type="project" value="TreeGrafter"/>
</dbReference>
<comment type="function">
    <text evidence="9">Involved in beta-(1--&gt;2)glucan export. Transmembrane domains (TMD) form a pore in the inner membrane and the ATP-binding domain (NBD) is responsible for energy generation.</text>
</comment>
<dbReference type="Gene3D" id="3.40.50.300">
    <property type="entry name" value="P-loop containing nucleotide triphosphate hydrolases"/>
    <property type="match status" value="1"/>
</dbReference>
<keyword evidence="8" id="KW-0472">Membrane</keyword>
<reference evidence="11 12" key="1">
    <citation type="submission" date="2018-09" db="EMBL/GenBank/DDBJ databases">
        <title>Draft genome sequence of Rhodopseudomonas palustris 2.1.18.</title>
        <authorList>
            <person name="Robertson S.L."/>
            <person name="Meyer T.E."/>
            <person name="Kyndt J.A."/>
        </authorList>
    </citation>
    <scope>NUCLEOTIDE SEQUENCE [LARGE SCALE GENOMIC DNA]</scope>
    <source>
        <strain evidence="11 12">2.1.18</strain>
    </source>
</reference>
<protein>
    <submittedName>
        <fullName evidence="11">ABC transporter ATP-binding protein</fullName>
    </submittedName>
</protein>
<dbReference type="GO" id="GO:0005524">
    <property type="term" value="F:ATP binding"/>
    <property type="evidence" value="ECO:0007669"/>
    <property type="project" value="UniProtKB-KW"/>
</dbReference>
<comment type="subcellular location">
    <subcellularLocation>
        <location evidence="1">Cell inner membrane</location>
        <topology evidence="1">Peripheral membrane protein</topology>
    </subcellularLocation>
</comment>
<evidence type="ECO:0000256" key="5">
    <source>
        <dbReference type="ARBA" id="ARBA00022741"/>
    </source>
</evidence>
<dbReference type="PANTHER" id="PTHR43875:SF15">
    <property type="entry name" value="TREHALOSE IMPORT ATP-BINDING PROTEIN SUGC"/>
    <property type="match status" value="1"/>
</dbReference>
<proteinExistence type="inferred from homology"/>
<evidence type="ECO:0000259" key="10">
    <source>
        <dbReference type="PROSITE" id="PS50893"/>
    </source>
</evidence>
<dbReference type="InterPro" id="IPR008995">
    <property type="entry name" value="Mo/tungstate-bd_C_term_dom"/>
</dbReference>
<evidence type="ECO:0000256" key="2">
    <source>
        <dbReference type="ARBA" id="ARBA00005417"/>
    </source>
</evidence>
<dbReference type="AlphaFoldDB" id="A0A418V1H0"/>
<comment type="caution">
    <text evidence="11">The sequence shown here is derived from an EMBL/GenBank/DDBJ whole genome shotgun (WGS) entry which is preliminary data.</text>
</comment>
<keyword evidence="6 11" id="KW-0067">ATP-binding</keyword>
<evidence type="ECO:0000256" key="7">
    <source>
        <dbReference type="ARBA" id="ARBA00022967"/>
    </source>
</evidence>
<name>A0A418V1H0_RHOPL</name>
<evidence type="ECO:0000256" key="8">
    <source>
        <dbReference type="ARBA" id="ARBA00023136"/>
    </source>
</evidence>
<evidence type="ECO:0000256" key="6">
    <source>
        <dbReference type="ARBA" id="ARBA00022840"/>
    </source>
</evidence>
<dbReference type="InterPro" id="IPR013611">
    <property type="entry name" value="Transp-assoc_OB_typ2"/>
</dbReference>
<gene>
    <name evidence="11" type="ORF">D4Q52_19010</name>
</gene>
<dbReference type="Gene3D" id="2.40.50.100">
    <property type="match status" value="1"/>
</dbReference>
<dbReference type="PANTHER" id="PTHR43875">
    <property type="entry name" value="MALTODEXTRIN IMPORT ATP-BINDING PROTEIN MSMX"/>
    <property type="match status" value="1"/>
</dbReference>
<dbReference type="FunFam" id="3.40.50.300:FF:000042">
    <property type="entry name" value="Maltose/maltodextrin ABC transporter, ATP-binding protein"/>
    <property type="match status" value="1"/>
</dbReference>
<dbReference type="InterPro" id="IPR047641">
    <property type="entry name" value="ABC_transpr_MalK/UgpC-like"/>
</dbReference>
<dbReference type="SMART" id="SM00382">
    <property type="entry name" value="AAA"/>
    <property type="match status" value="1"/>
</dbReference>
<dbReference type="EMBL" id="QYYD01000021">
    <property type="protein sequence ID" value="RJF69742.1"/>
    <property type="molecule type" value="Genomic_DNA"/>
</dbReference>
<dbReference type="PROSITE" id="PS50893">
    <property type="entry name" value="ABC_TRANSPORTER_2"/>
    <property type="match status" value="1"/>
</dbReference>
<evidence type="ECO:0000313" key="11">
    <source>
        <dbReference type="EMBL" id="RJF69742.1"/>
    </source>
</evidence>
<dbReference type="InterPro" id="IPR003439">
    <property type="entry name" value="ABC_transporter-like_ATP-bd"/>
</dbReference>
<dbReference type="GO" id="GO:0140359">
    <property type="term" value="F:ABC-type transporter activity"/>
    <property type="evidence" value="ECO:0007669"/>
    <property type="project" value="UniProtKB-ARBA"/>
</dbReference>
<dbReference type="OrthoDB" id="8134152at2"/>
<keyword evidence="5" id="KW-0547">Nucleotide-binding</keyword>
<dbReference type="PROSITE" id="PS00211">
    <property type="entry name" value="ABC_TRANSPORTER_1"/>
    <property type="match status" value="1"/>
</dbReference>
<dbReference type="RefSeq" id="WP_119858150.1">
    <property type="nucleotide sequence ID" value="NZ_QYYD01000021.1"/>
</dbReference>
<dbReference type="GO" id="GO:0016887">
    <property type="term" value="F:ATP hydrolysis activity"/>
    <property type="evidence" value="ECO:0007669"/>
    <property type="project" value="InterPro"/>
</dbReference>
<evidence type="ECO:0000256" key="1">
    <source>
        <dbReference type="ARBA" id="ARBA00004417"/>
    </source>
</evidence>
<keyword evidence="4" id="KW-1003">Cell membrane</keyword>
<dbReference type="SUPFAM" id="SSF52540">
    <property type="entry name" value="P-loop containing nucleoside triphosphate hydrolases"/>
    <property type="match status" value="1"/>
</dbReference>
<dbReference type="InterPro" id="IPR017871">
    <property type="entry name" value="ABC_transporter-like_CS"/>
</dbReference>
<dbReference type="SUPFAM" id="SSF50331">
    <property type="entry name" value="MOP-like"/>
    <property type="match status" value="1"/>
</dbReference>
<dbReference type="Pfam" id="PF00005">
    <property type="entry name" value="ABC_tran"/>
    <property type="match status" value="1"/>
</dbReference>
<evidence type="ECO:0000256" key="4">
    <source>
        <dbReference type="ARBA" id="ARBA00022475"/>
    </source>
</evidence>
<feature type="domain" description="ABC transporter" evidence="10">
    <location>
        <begin position="4"/>
        <end position="240"/>
    </location>
</feature>
<dbReference type="Pfam" id="PF08402">
    <property type="entry name" value="TOBE_2"/>
    <property type="match status" value="1"/>
</dbReference>
<evidence type="ECO:0000256" key="9">
    <source>
        <dbReference type="ARBA" id="ARBA00024722"/>
    </source>
</evidence>
<organism evidence="11 12">
    <name type="scientific">Rhodopseudomonas palustris</name>
    <dbReference type="NCBI Taxonomy" id="1076"/>
    <lineage>
        <taxon>Bacteria</taxon>
        <taxon>Pseudomonadati</taxon>
        <taxon>Pseudomonadota</taxon>
        <taxon>Alphaproteobacteria</taxon>
        <taxon>Hyphomicrobiales</taxon>
        <taxon>Nitrobacteraceae</taxon>
        <taxon>Rhodopseudomonas</taxon>
    </lineage>
</organism>
<keyword evidence="3" id="KW-0813">Transport</keyword>